<evidence type="ECO:0000313" key="2">
    <source>
        <dbReference type="EMBL" id="KAI7744309.1"/>
    </source>
</evidence>
<feature type="non-terminal residue" evidence="2">
    <location>
        <position position="101"/>
    </location>
</feature>
<dbReference type="AlphaFoldDB" id="A0AAD5GKG3"/>
<evidence type="ECO:0000256" key="1">
    <source>
        <dbReference type="SAM" id="MobiDB-lite"/>
    </source>
</evidence>
<name>A0AAD5GKG3_AMBAR</name>
<gene>
    <name evidence="2" type="ORF">M8C21_026570</name>
</gene>
<proteinExistence type="predicted"/>
<protein>
    <submittedName>
        <fullName evidence="2">Uncharacterized protein</fullName>
    </submittedName>
</protein>
<accession>A0AAD5GKG3</accession>
<dbReference type="EMBL" id="JAMZMK010007550">
    <property type="protein sequence ID" value="KAI7744309.1"/>
    <property type="molecule type" value="Genomic_DNA"/>
</dbReference>
<feature type="compositionally biased region" description="Low complexity" evidence="1">
    <location>
        <begin position="19"/>
        <end position="42"/>
    </location>
</feature>
<sequence>NKHPSSSTIANINLIPYHPTSSSTPSHETTTAAAPSSALSSSPCTQMEIKEISIPQRSSPGIAIELCIYTMLDAIFGYMLDATKFSTTTLVFLRIRKVLLH</sequence>
<organism evidence="2 3">
    <name type="scientific">Ambrosia artemisiifolia</name>
    <name type="common">Common ragweed</name>
    <dbReference type="NCBI Taxonomy" id="4212"/>
    <lineage>
        <taxon>Eukaryota</taxon>
        <taxon>Viridiplantae</taxon>
        <taxon>Streptophyta</taxon>
        <taxon>Embryophyta</taxon>
        <taxon>Tracheophyta</taxon>
        <taxon>Spermatophyta</taxon>
        <taxon>Magnoliopsida</taxon>
        <taxon>eudicotyledons</taxon>
        <taxon>Gunneridae</taxon>
        <taxon>Pentapetalae</taxon>
        <taxon>asterids</taxon>
        <taxon>campanulids</taxon>
        <taxon>Asterales</taxon>
        <taxon>Asteraceae</taxon>
        <taxon>Asteroideae</taxon>
        <taxon>Heliantheae alliance</taxon>
        <taxon>Heliantheae</taxon>
        <taxon>Ambrosia</taxon>
    </lineage>
</organism>
<dbReference type="Proteomes" id="UP001206925">
    <property type="component" value="Unassembled WGS sequence"/>
</dbReference>
<evidence type="ECO:0000313" key="3">
    <source>
        <dbReference type="Proteomes" id="UP001206925"/>
    </source>
</evidence>
<feature type="region of interest" description="Disordered" evidence="1">
    <location>
        <begin position="1"/>
        <end position="42"/>
    </location>
</feature>
<comment type="caution">
    <text evidence="2">The sequence shown here is derived from an EMBL/GenBank/DDBJ whole genome shotgun (WGS) entry which is preliminary data.</text>
</comment>
<keyword evidence="3" id="KW-1185">Reference proteome</keyword>
<feature type="compositionally biased region" description="Polar residues" evidence="1">
    <location>
        <begin position="1"/>
        <end position="11"/>
    </location>
</feature>
<reference evidence="2" key="1">
    <citation type="submission" date="2022-06" db="EMBL/GenBank/DDBJ databases">
        <title>Uncovering the hologenomic basis of an extraordinary plant invasion.</title>
        <authorList>
            <person name="Bieker V.C."/>
            <person name="Martin M.D."/>
            <person name="Gilbert T."/>
            <person name="Hodgins K."/>
            <person name="Battlay P."/>
            <person name="Petersen B."/>
            <person name="Wilson J."/>
        </authorList>
    </citation>
    <scope>NUCLEOTIDE SEQUENCE</scope>
    <source>
        <strain evidence="2">AA19_3_7</strain>
        <tissue evidence="2">Leaf</tissue>
    </source>
</reference>